<dbReference type="PANTHER" id="PTHR43674:SF2">
    <property type="entry name" value="BETA-UREIDOPROPIONASE"/>
    <property type="match status" value="1"/>
</dbReference>
<dbReference type="SUPFAM" id="SSF56317">
    <property type="entry name" value="Carbon-nitrogen hydrolase"/>
    <property type="match status" value="1"/>
</dbReference>
<proteinExistence type="predicted"/>
<dbReference type="Pfam" id="PF00795">
    <property type="entry name" value="CN_hydrolase"/>
    <property type="match status" value="1"/>
</dbReference>
<keyword evidence="4" id="KW-1185">Reference proteome</keyword>
<comment type="caution">
    <text evidence="3">The sequence shown here is derived from an EMBL/GenBank/DDBJ whole genome shotgun (WGS) entry which is preliminary data.</text>
</comment>
<dbReference type="InterPro" id="IPR050345">
    <property type="entry name" value="Aliph_Amidase/BUP"/>
</dbReference>
<gene>
    <name evidence="3" type="ORF">GCM10023225_15660</name>
</gene>
<dbReference type="Proteomes" id="UP001501195">
    <property type="component" value="Unassembled WGS sequence"/>
</dbReference>
<protein>
    <recommendedName>
        <fullName evidence="2">CN hydrolase domain-containing protein</fullName>
    </recommendedName>
</protein>
<feature type="domain" description="CN hydrolase" evidence="2">
    <location>
        <begin position="1"/>
        <end position="205"/>
    </location>
</feature>
<name>A0ABP9HP36_9ACTN</name>
<evidence type="ECO:0000259" key="2">
    <source>
        <dbReference type="PROSITE" id="PS50263"/>
    </source>
</evidence>
<sequence>MVFPELSLTGYLPAAVAADPALSVALDDSRLRPLREECRSRSVTAVVGAPTVRGGEHHLSALVIDGQGAVGVYDKRNLFEHEHAVFTAGHGAHVLDLEGRRLALGICFDLSDEAQAAEAGTADAWLLGVLLSQGGYRSDADRAAEVARRHRVPVVLVNHAGSTGGWTAAGGSGSWWPGGGSVVAGPRAGVWLIDLDDPEVLRQVD</sequence>
<evidence type="ECO:0000256" key="1">
    <source>
        <dbReference type="ARBA" id="ARBA00022801"/>
    </source>
</evidence>
<dbReference type="PANTHER" id="PTHR43674">
    <property type="entry name" value="NITRILASE C965.09-RELATED"/>
    <property type="match status" value="1"/>
</dbReference>
<evidence type="ECO:0000313" key="4">
    <source>
        <dbReference type="Proteomes" id="UP001501195"/>
    </source>
</evidence>
<organism evidence="3 4">
    <name type="scientific">Kineococcus glutinatus</name>
    <dbReference type="NCBI Taxonomy" id="1070872"/>
    <lineage>
        <taxon>Bacteria</taxon>
        <taxon>Bacillati</taxon>
        <taxon>Actinomycetota</taxon>
        <taxon>Actinomycetes</taxon>
        <taxon>Kineosporiales</taxon>
        <taxon>Kineosporiaceae</taxon>
        <taxon>Kineococcus</taxon>
    </lineage>
</organism>
<dbReference type="PROSITE" id="PS50263">
    <property type="entry name" value="CN_HYDROLASE"/>
    <property type="match status" value="1"/>
</dbReference>
<dbReference type="InterPro" id="IPR003010">
    <property type="entry name" value="C-N_Hydrolase"/>
</dbReference>
<reference evidence="4" key="1">
    <citation type="journal article" date="2019" name="Int. J. Syst. Evol. Microbiol.">
        <title>The Global Catalogue of Microorganisms (GCM) 10K type strain sequencing project: providing services to taxonomists for standard genome sequencing and annotation.</title>
        <authorList>
            <consortium name="The Broad Institute Genomics Platform"/>
            <consortium name="The Broad Institute Genome Sequencing Center for Infectious Disease"/>
            <person name="Wu L."/>
            <person name="Ma J."/>
        </authorList>
    </citation>
    <scope>NUCLEOTIDE SEQUENCE [LARGE SCALE GENOMIC DNA]</scope>
    <source>
        <strain evidence="4">JCM 18126</strain>
    </source>
</reference>
<dbReference type="CDD" id="cd07197">
    <property type="entry name" value="nitrilase"/>
    <property type="match status" value="1"/>
</dbReference>
<dbReference type="InterPro" id="IPR036526">
    <property type="entry name" value="C-N_Hydrolase_sf"/>
</dbReference>
<dbReference type="Gene3D" id="3.60.110.10">
    <property type="entry name" value="Carbon-nitrogen hydrolase"/>
    <property type="match status" value="1"/>
</dbReference>
<keyword evidence="1" id="KW-0378">Hydrolase</keyword>
<accession>A0ABP9HP36</accession>
<evidence type="ECO:0000313" key="3">
    <source>
        <dbReference type="EMBL" id="GAA4975449.1"/>
    </source>
</evidence>
<dbReference type="EMBL" id="BAABIL010000205">
    <property type="protein sequence ID" value="GAA4975449.1"/>
    <property type="molecule type" value="Genomic_DNA"/>
</dbReference>